<name>X1C287_9ZZZZ</name>
<dbReference type="InterPro" id="IPR037914">
    <property type="entry name" value="SpoVT-AbrB_sf"/>
</dbReference>
<dbReference type="PANTHER" id="PTHR34860">
    <property type="entry name" value="REPRESSOR-LIKE PROTEIN SSO7C3"/>
    <property type="match status" value="1"/>
</dbReference>
<reference evidence="2" key="1">
    <citation type="journal article" date="2014" name="Front. Microbiol.">
        <title>High frequency of phylogenetically diverse reductive dehalogenase-homologous genes in deep subseafloor sedimentary metagenomes.</title>
        <authorList>
            <person name="Kawai M."/>
            <person name="Futagami T."/>
            <person name="Toyoda A."/>
            <person name="Takaki Y."/>
            <person name="Nishi S."/>
            <person name="Hori S."/>
            <person name="Arai W."/>
            <person name="Tsubouchi T."/>
            <person name="Morono Y."/>
            <person name="Uchiyama I."/>
            <person name="Ito T."/>
            <person name="Fujiyama A."/>
            <person name="Inagaki F."/>
            <person name="Takami H."/>
        </authorList>
    </citation>
    <scope>NUCLEOTIDE SEQUENCE</scope>
    <source>
        <strain evidence="2">Expedition CK06-06</strain>
    </source>
</reference>
<sequence length="152" mass="17073">MIKITEFPGKKGKFFFGSVKVGERGQIVIPLKAREIFGIKAKDDVYIAGELNKGLGLAKSLDIDVKKLEKHEYYFGTAKVGERGQIVIPQEARETFKINSGDLILVFGDIKKGIAFMKATRLKNFALKLFQAFLGGFEDIQENNRVDLNEEE</sequence>
<evidence type="ECO:0000313" key="2">
    <source>
        <dbReference type="EMBL" id="GAH01417.1"/>
    </source>
</evidence>
<dbReference type="PANTHER" id="PTHR34860:SF6">
    <property type="entry name" value="REPRESSOR-LIKE PROTEIN SSO7C3"/>
    <property type="match status" value="1"/>
</dbReference>
<dbReference type="SUPFAM" id="SSF89447">
    <property type="entry name" value="AbrB/MazE/MraZ-like"/>
    <property type="match status" value="2"/>
</dbReference>
<evidence type="ECO:0000259" key="1">
    <source>
        <dbReference type="SMART" id="SM00966"/>
    </source>
</evidence>
<feature type="domain" description="SpoVT-AbrB" evidence="1">
    <location>
        <begin position="78"/>
        <end position="124"/>
    </location>
</feature>
<dbReference type="EMBL" id="BART01024170">
    <property type="protein sequence ID" value="GAH01417.1"/>
    <property type="molecule type" value="Genomic_DNA"/>
</dbReference>
<dbReference type="GO" id="GO:0003677">
    <property type="term" value="F:DNA binding"/>
    <property type="evidence" value="ECO:0007669"/>
    <property type="project" value="InterPro"/>
</dbReference>
<dbReference type="InterPro" id="IPR007159">
    <property type="entry name" value="SpoVT-AbrB_dom"/>
</dbReference>
<dbReference type="SMART" id="SM00966">
    <property type="entry name" value="SpoVT_AbrB"/>
    <property type="match status" value="2"/>
</dbReference>
<dbReference type="AlphaFoldDB" id="X1C287"/>
<accession>X1C287</accession>
<dbReference type="NCBIfam" id="TIGR01439">
    <property type="entry name" value="lp_hng_hel_AbrB"/>
    <property type="match status" value="1"/>
</dbReference>
<dbReference type="Gene3D" id="2.10.260.10">
    <property type="match status" value="2"/>
</dbReference>
<organism evidence="2">
    <name type="scientific">marine sediment metagenome</name>
    <dbReference type="NCBI Taxonomy" id="412755"/>
    <lineage>
        <taxon>unclassified sequences</taxon>
        <taxon>metagenomes</taxon>
        <taxon>ecological metagenomes</taxon>
    </lineage>
</organism>
<proteinExistence type="predicted"/>
<feature type="domain" description="SpoVT-AbrB" evidence="1">
    <location>
        <begin position="19"/>
        <end position="65"/>
    </location>
</feature>
<dbReference type="InterPro" id="IPR052975">
    <property type="entry name" value="Repressor-like_regulatory"/>
</dbReference>
<comment type="caution">
    <text evidence="2">The sequence shown here is derived from an EMBL/GenBank/DDBJ whole genome shotgun (WGS) entry which is preliminary data.</text>
</comment>
<protein>
    <recommendedName>
        <fullName evidence="1">SpoVT-AbrB domain-containing protein</fullName>
    </recommendedName>
</protein>
<gene>
    <name evidence="2" type="ORF">S01H4_43750</name>
</gene>